<dbReference type="Gene3D" id="3.30.70.2970">
    <property type="entry name" value="Protein of unknown function (DUF541), domain 2"/>
    <property type="match status" value="1"/>
</dbReference>
<sequence>MNMWPTWHENRPFVVILLVLFLSMIVFFGVKIDNTLRTSKEIGRPQPFEHQITVEGEGRATGKPDIATISLSVDSKGEQVAAAQEKNTETMNTIIKEVKALGIDEKDVQTTNYNVYEDKYWDPETGEDKSNGWVVSQQITIKIRDTSKIADVLTVGGKNNATNIVGPNFTIDDTSNLKAEARKEAIAEATKKAKELAKTLGVRLEKIIGYTEWTTDSNPYSSLGMGGLGGMFDSTKNVMPDIQAGSNEVKLNVSLIYTIAE</sequence>
<dbReference type="PANTHER" id="PTHR34387">
    <property type="entry name" value="SLR1258 PROTEIN"/>
    <property type="match status" value="1"/>
</dbReference>
<comment type="caution">
    <text evidence="2">The sequence shown here is derived from an EMBL/GenBank/DDBJ whole genome shotgun (WGS) entry which is preliminary data.</text>
</comment>
<feature type="transmembrane region" description="Helical" evidence="1">
    <location>
        <begin position="12"/>
        <end position="30"/>
    </location>
</feature>
<organism evidence="2 3">
    <name type="scientific">Candidatus Uhrbacteria bacterium GW2011_GWC2_41_11</name>
    <dbReference type="NCBI Taxonomy" id="1618985"/>
    <lineage>
        <taxon>Bacteria</taxon>
        <taxon>Candidatus Uhriibacteriota</taxon>
    </lineage>
</organism>
<reference evidence="2 3" key="1">
    <citation type="journal article" date="2015" name="Nature">
        <title>rRNA introns, odd ribosomes, and small enigmatic genomes across a large radiation of phyla.</title>
        <authorList>
            <person name="Brown C.T."/>
            <person name="Hug L.A."/>
            <person name="Thomas B.C."/>
            <person name="Sharon I."/>
            <person name="Castelle C.J."/>
            <person name="Singh A."/>
            <person name="Wilkins M.J."/>
            <person name="Williams K.H."/>
            <person name="Banfield J.F."/>
        </authorList>
    </citation>
    <scope>NUCLEOTIDE SEQUENCE [LARGE SCALE GENOMIC DNA]</scope>
</reference>
<dbReference type="InterPro" id="IPR007497">
    <property type="entry name" value="SIMPL/DUF541"/>
</dbReference>
<keyword evidence="1" id="KW-0472">Membrane</keyword>
<dbReference type="Proteomes" id="UP000034616">
    <property type="component" value="Unassembled WGS sequence"/>
</dbReference>
<keyword evidence="1" id="KW-1133">Transmembrane helix</keyword>
<evidence type="ECO:0008006" key="4">
    <source>
        <dbReference type="Google" id="ProtNLM"/>
    </source>
</evidence>
<protein>
    <recommendedName>
        <fullName evidence="4">26 kDa periplasmic immunogenic protein</fullName>
    </recommendedName>
</protein>
<dbReference type="EMBL" id="LCAH01000025">
    <property type="protein sequence ID" value="KKR85895.1"/>
    <property type="molecule type" value="Genomic_DNA"/>
</dbReference>
<dbReference type="Gene3D" id="3.30.110.170">
    <property type="entry name" value="Protein of unknown function (DUF541), domain 1"/>
    <property type="match status" value="1"/>
</dbReference>
<dbReference type="Pfam" id="PF04402">
    <property type="entry name" value="SIMPL"/>
    <property type="match status" value="1"/>
</dbReference>
<evidence type="ECO:0000313" key="2">
    <source>
        <dbReference type="EMBL" id="KKR85895.1"/>
    </source>
</evidence>
<keyword evidence="1" id="KW-0812">Transmembrane</keyword>
<evidence type="ECO:0000313" key="3">
    <source>
        <dbReference type="Proteomes" id="UP000034616"/>
    </source>
</evidence>
<evidence type="ECO:0000256" key="1">
    <source>
        <dbReference type="SAM" id="Phobius"/>
    </source>
</evidence>
<accession>A0A0G0WN65</accession>
<dbReference type="GO" id="GO:0006974">
    <property type="term" value="P:DNA damage response"/>
    <property type="evidence" value="ECO:0007669"/>
    <property type="project" value="TreeGrafter"/>
</dbReference>
<name>A0A0G0WN65_9BACT</name>
<dbReference type="AlphaFoldDB" id="A0A0G0WN65"/>
<dbReference type="PANTHER" id="PTHR34387:SF2">
    <property type="entry name" value="SLR1258 PROTEIN"/>
    <property type="match status" value="1"/>
</dbReference>
<gene>
    <name evidence="2" type="ORF">UU35_C0025G0002</name>
</gene>
<proteinExistence type="predicted"/>
<dbReference type="InterPro" id="IPR052022">
    <property type="entry name" value="26kDa_periplasmic_antigen"/>
</dbReference>